<dbReference type="EMBL" id="LHUR01000011">
    <property type="protein sequence ID" value="KOA21036.1"/>
    <property type="molecule type" value="Genomic_DNA"/>
</dbReference>
<dbReference type="RefSeq" id="WP_052220216.1">
    <property type="nucleotide sequence ID" value="NZ_LHUR01000011.1"/>
</dbReference>
<dbReference type="PATRIC" id="fig|1121318.3.peg.627"/>
<dbReference type="Proteomes" id="UP000037043">
    <property type="component" value="Unassembled WGS sequence"/>
</dbReference>
<keyword evidence="2" id="KW-1185">Reference proteome</keyword>
<protein>
    <submittedName>
        <fullName evidence="1">Uncharacterized protein</fullName>
    </submittedName>
</protein>
<gene>
    <name evidence="1" type="ORF">CLHOM_06240</name>
</gene>
<organism evidence="1 2">
    <name type="scientific">Clostridium homopropionicum DSM 5847</name>
    <dbReference type="NCBI Taxonomy" id="1121318"/>
    <lineage>
        <taxon>Bacteria</taxon>
        <taxon>Bacillati</taxon>
        <taxon>Bacillota</taxon>
        <taxon>Clostridia</taxon>
        <taxon>Eubacteriales</taxon>
        <taxon>Clostridiaceae</taxon>
        <taxon>Clostridium</taxon>
    </lineage>
</organism>
<name>A0A0L6ZDI3_9CLOT</name>
<dbReference type="AlphaFoldDB" id="A0A0L6ZDI3"/>
<proteinExistence type="predicted"/>
<dbReference type="STRING" id="36844.SAMN04488501_10496"/>
<evidence type="ECO:0000313" key="1">
    <source>
        <dbReference type="EMBL" id="KOA21036.1"/>
    </source>
</evidence>
<evidence type="ECO:0000313" key="2">
    <source>
        <dbReference type="Proteomes" id="UP000037043"/>
    </source>
</evidence>
<reference evidence="2" key="1">
    <citation type="submission" date="2015-08" db="EMBL/GenBank/DDBJ databases">
        <title>Genome sequence of the strict anaerobe Clostridium homopropionicum LuHBu1 (DSM 5847T).</title>
        <authorList>
            <person name="Poehlein A."/>
            <person name="Beck M."/>
            <person name="Schiel-Bengelsdorf B."/>
            <person name="Bengelsdorf F.R."/>
            <person name="Daniel R."/>
            <person name="Duerre P."/>
        </authorList>
    </citation>
    <scope>NUCLEOTIDE SEQUENCE [LARGE SCALE GENOMIC DNA]</scope>
    <source>
        <strain evidence="2">DSM 5847</strain>
    </source>
</reference>
<accession>A0A0L6ZDI3</accession>
<comment type="caution">
    <text evidence="1">The sequence shown here is derived from an EMBL/GenBank/DDBJ whole genome shotgun (WGS) entry which is preliminary data.</text>
</comment>
<sequence>MINYKYPIIKIKTILFKHLINEVENAMKLGITAGGDEAVYQLTTAYKESGVDPKKWIPKKQEYSRYDVKQLYKNNKLVLYKNNFKRETRCAGILGTIPPAIDFEGNIYPCGHLPKSEEFCSKCSRPTNVY</sequence>